<evidence type="ECO:0000313" key="3">
    <source>
        <dbReference type="Proteomes" id="UP000095281"/>
    </source>
</evidence>
<feature type="region of interest" description="Disordered" evidence="1">
    <location>
        <begin position="176"/>
        <end position="200"/>
    </location>
</feature>
<keyword evidence="3" id="KW-1185">Reference proteome</keyword>
<sequence length="492" mass="54908">MTDNISSSSSQQQQNSSIFIIPQTTQTTTNLAQRLSPLLFALLRSFHAIPVRLKILIDKVFEQLPPQQVEILLLNCGWTLGDYQRGYLNYSNGLWQCVPLHLELQLLQSAALLLSPEFTSLIAQLRQCALHSLLALVMSAGGNNNNGGGGVSTSNEANAGIVVEQHQQQFQNHQPCNDLLTSTTSTQQKEEEKEISQDNIDEIIEKMTDSEETKPSFEEEEDLKNNIEEIGEEEKYQQNSNFYRRSSSLSTGTTISNNSSNGEINSSNGGGKRRVQCPICLKTYCDKGALKIHNSAVHLKEIHFCTVSGCDRAFSSRRSRNRHSLNINMHANIFGCGKIRRRNTTDSAPSSTTIHLPKRRKTLSDHQLLFATQRRHRFEIAAKQKKSSFEHPTSSFNISTINNDRGMSNNTCLVSPHPPSLPPQPLPLPLPPPPPPPILLSPLWATLTSQKHQNQQILTRQTFKTTSNNIQEILRLLSPKISGNCSDCPLTQ</sequence>
<feature type="region of interest" description="Disordered" evidence="1">
    <location>
        <begin position="233"/>
        <end position="271"/>
    </location>
</feature>
<dbReference type="SMART" id="SM00355">
    <property type="entry name" value="ZnF_C2H2"/>
    <property type="match status" value="2"/>
</dbReference>
<feature type="compositionally biased region" description="Low complexity" evidence="1">
    <location>
        <begin position="246"/>
        <end position="267"/>
    </location>
</feature>
<dbReference type="Gene3D" id="3.30.160.60">
    <property type="entry name" value="Classic Zinc Finger"/>
    <property type="match status" value="1"/>
</dbReference>
<dbReference type="PANTHER" id="PTHR15021:SF0">
    <property type="entry name" value="DISCO-RELATED, ISOFORM A-RELATED"/>
    <property type="match status" value="1"/>
</dbReference>
<proteinExistence type="predicted"/>
<dbReference type="Proteomes" id="UP000095281">
    <property type="component" value="Unplaced"/>
</dbReference>
<dbReference type="PANTHER" id="PTHR15021">
    <property type="entry name" value="DISCONNECTED-RELATED"/>
    <property type="match status" value="1"/>
</dbReference>
<feature type="domain" description="C2H2-type" evidence="2">
    <location>
        <begin position="277"/>
        <end position="298"/>
    </location>
</feature>
<evidence type="ECO:0000313" key="4">
    <source>
        <dbReference type="WBParaSite" id="MhA1_Contig118.frz3.gene64"/>
    </source>
</evidence>
<organism evidence="3 4">
    <name type="scientific">Meloidogyne hapla</name>
    <name type="common">Root-knot nematode worm</name>
    <dbReference type="NCBI Taxonomy" id="6305"/>
    <lineage>
        <taxon>Eukaryota</taxon>
        <taxon>Metazoa</taxon>
        <taxon>Ecdysozoa</taxon>
        <taxon>Nematoda</taxon>
        <taxon>Chromadorea</taxon>
        <taxon>Rhabditida</taxon>
        <taxon>Tylenchina</taxon>
        <taxon>Tylenchomorpha</taxon>
        <taxon>Tylenchoidea</taxon>
        <taxon>Meloidogynidae</taxon>
        <taxon>Meloidogyninae</taxon>
        <taxon>Meloidogyne</taxon>
    </lineage>
</organism>
<dbReference type="InterPro" id="IPR013087">
    <property type="entry name" value="Znf_C2H2_type"/>
</dbReference>
<name>A0A1I8B0M6_MELHA</name>
<dbReference type="PROSITE" id="PS00028">
    <property type="entry name" value="ZINC_FINGER_C2H2_1"/>
    <property type="match status" value="1"/>
</dbReference>
<accession>A0A1I8B0M6</accession>
<evidence type="ECO:0000256" key="1">
    <source>
        <dbReference type="SAM" id="MobiDB-lite"/>
    </source>
</evidence>
<dbReference type="GO" id="GO:0006355">
    <property type="term" value="P:regulation of DNA-templated transcription"/>
    <property type="evidence" value="ECO:0007669"/>
    <property type="project" value="TreeGrafter"/>
</dbReference>
<reference evidence="4" key="1">
    <citation type="submission" date="2016-11" db="UniProtKB">
        <authorList>
            <consortium name="WormBaseParasite"/>
        </authorList>
    </citation>
    <scope>IDENTIFICATION</scope>
</reference>
<dbReference type="InterPro" id="IPR040436">
    <property type="entry name" value="Disconnected-like"/>
</dbReference>
<dbReference type="WBParaSite" id="MhA1_Contig118.frz3.gene64">
    <property type="protein sequence ID" value="MhA1_Contig118.frz3.gene64"/>
    <property type="gene ID" value="MhA1_Contig118.frz3.gene64"/>
</dbReference>
<dbReference type="AlphaFoldDB" id="A0A1I8B0M6"/>
<dbReference type="GO" id="GO:0005634">
    <property type="term" value="C:nucleus"/>
    <property type="evidence" value="ECO:0007669"/>
    <property type="project" value="TreeGrafter"/>
</dbReference>
<evidence type="ECO:0000259" key="2">
    <source>
        <dbReference type="PROSITE" id="PS00028"/>
    </source>
</evidence>
<protein>
    <submittedName>
        <fullName evidence="4">C2H2-type domain-containing protein</fullName>
    </submittedName>
</protein>